<evidence type="ECO:0000313" key="3">
    <source>
        <dbReference type="EMBL" id="CAK9142629.1"/>
    </source>
</evidence>
<feature type="domain" description="Terpene synthase metal-binding" evidence="2">
    <location>
        <begin position="111"/>
        <end position="158"/>
    </location>
</feature>
<dbReference type="Gene3D" id="1.10.600.10">
    <property type="entry name" value="Farnesyl Diphosphate Synthase"/>
    <property type="match status" value="3"/>
</dbReference>
<dbReference type="AlphaFoldDB" id="A0ABC8RHW4"/>
<dbReference type="SUPFAM" id="SSF48576">
    <property type="entry name" value="Terpenoid synthases"/>
    <property type="match status" value="1"/>
</dbReference>
<proteinExistence type="predicted"/>
<evidence type="ECO:0000259" key="2">
    <source>
        <dbReference type="Pfam" id="PF03936"/>
    </source>
</evidence>
<dbReference type="EMBL" id="CAUOFW020001236">
    <property type="protein sequence ID" value="CAK9142629.1"/>
    <property type="molecule type" value="Genomic_DNA"/>
</dbReference>
<dbReference type="InterPro" id="IPR036965">
    <property type="entry name" value="Terpene_synth_N_sf"/>
</dbReference>
<dbReference type="GO" id="GO:0046872">
    <property type="term" value="F:metal ion binding"/>
    <property type="evidence" value="ECO:0007669"/>
    <property type="project" value="UniProtKB-KW"/>
</dbReference>
<dbReference type="SUPFAM" id="SSF48239">
    <property type="entry name" value="Terpenoid cyclases/Protein prenyltransferases"/>
    <property type="match status" value="1"/>
</dbReference>
<dbReference type="InterPro" id="IPR008949">
    <property type="entry name" value="Isoprenoid_synthase_dom_sf"/>
</dbReference>
<accession>A0ABC8RHW4</accession>
<dbReference type="Gene3D" id="1.50.10.130">
    <property type="entry name" value="Terpene synthase, N-terminal domain"/>
    <property type="match status" value="1"/>
</dbReference>
<dbReference type="PANTHER" id="PTHR31225">
    <property type="entry name" value="OS04G0344100 PROTEIN-RELATED"/>
    <property type="match status" value="1"/>
</dbReference>
<protein>
    <recommendedName>
        <fullName evidence="2">Terpene synthase metal-binding domain-containing protein</fullName>
    </recommendedName>
</protein>
<gene>
    <name evidence="3" type="ORF">ILEXP_LOCUS10308</name>
</gene>
<dbReference type="Proteomes" id="UP001642360">
    <property type="component" value="Unassembled WGS sequence"/>
</dbReference>
<name>A0ABC8RHW4_9AQUA</name>
<dbReference type="Pfam" id="PF03936">
    <property type="entry name" value="Terpene_synth_C"/>
    <property type="match status" value="2"/>
</dbReference>
<comment type="caution">
    <text evidence="3">The sequence shown here is derived from an EMBL/GenBank/DDBJ whole genome shotgun (WGS) entry which is preliminary data.</text>
</comment>
<evidence type="ECO:0000256" key="1">
    <source>
        <dbReference type="ARBA" id="ARBA00022723"/>
    </source>
</evidence>
<dbReference type="PANTHER" id="PTHR31225:SF94">
    <property type="entry name" value="ALPHA-FARNESENE SYNTHASE"/>
    <property type="match status" value="1"/>
</dbReference>
<reference evidence="3 4" key="1">
    <citation type="submission" date="2024-02" db="EMBL/GenBank/DDBJ databases">
        <authorList>
            <person name="Vignale AGUSTIN F."/>
            <person name="Sosa J E."/>
            <person name="Modenutti C."/>
        </authorList>
    </citation>
    <scope>NUCLEOTIDE SEQUENCE [LARGE SCALE GENOMIC DNA]</scope>
</reference>
<organism evidence="3 4">
    <name type="scientific">Ilex paraguariensis</name>
    <name type="common">yerba mate</name>
    <dbReference type="NCBI Taxonomy" id="185542"/>
    <lineage>
        <taxon>Eukaryota</taxon>
        <taxon>Viridiplantae</taxon>
        <taxon>Streptophyta</taxon>
        <taxon>Embryophyta</taxon>
        <taxon>Tracheophyta</taxon>
        <taxon>Spermatophyta</taxon>
        <taxon>Magnoliopsida</taxon>
        <taxon>eudicotyledons</taxon>
        <taxon>Gunneridae</taxon>
        <taxon>Pentapetalae</taxon>
        <taxon>asterids</taxon>
        <taxon>campanulids</taxon>
        <taxon>Aquifoliales</taxon>
        <taxon>Aquifoliaceae</taxon>
        <taxon>Ilex</taxon>
    </lineage>
</organism>
<feature type="domain" description="Terpene synthase metal-binding" evidence="2">
    <location>
        <begin position="159"/>
        <end position="270"/>
    </location>
</feature>
<dbReference type="InterPro" id="IPR050148">
    <property type="entry name" value="Terpene_synthase-like"/>
</dbReference>
<dbReference type="InterPro" id="IPR008930">
    <property type="entry name" value="Terpenoid_cyclase/PrenylTrfase"/>
</dbReference>
<evidence type="ECO:0000313" key="4">
    <source>
        <dbReference type="Proteomes" id="UP001642360"/>
    </source>
</evidence>
<sequence>MLKLFEASHLALDGEKIMDKAIMFSTKNHKTIISNSDVSTTKQLSTVLELLLHWRLEWYNVTRHIHEYGKVGNINFSLLKLAKLHFNMVVEESWDSRKFKLFTGLNNQKLLICCASQFEPQYKHVRIWLAKVYKFIITIDDVYDVYGSPQELELFTKAALYDTTNEITFEIQKVKGGKSVLPHLRKVWKDFCTALLVEAKWYNQGYTPSLQEYLNNGWISSGDSALSVHVLFGVAHEITEDVLDFLKNGEDLVYHISMIIRLTNDQGTSVEHIRSIITKTWKNINDQSIPKSPSLVPFAKYITNIARVSHFIYHNGDGYGVQDCETRDQIVSLLIEPLALD</sequence>
<keyword evidence="1" id="KW-0479">Metal-binding</keyword>
<keyword evidence="4" id="KW-1185">Reference proteome</keyword>
<dbReference type="InterPro" id="IPR005630">
    <property type="entry name" value="Terpene_synthase_metal-bd"/>
</dbReference>